<reference evidence="1" key="1">
    <citation type="submission" date="2017-12" db="EMBL/GenBank/DDBJ databases">
        <title>FDA dAtabase for Regulatory Grade micrObial Sequences (FDA-ARGOS): Supporting development and validation of Infectious Disease Dx tests.</title>
        <authorList>
            <person name="Campos J."/>
            <person name="Goldberg B."/>
            <person name="Tallon L."/>
            <person name="Sadzewicz L."/>
            <person name="Sengamalay N."/>
            <person name="Ott S."/>
            <person name="Godinez A."/>
            <person name="Nagaraj S."/>
            <person name="Vyas G."/>
            <person name="Aluvathingal J."/>
            <person name="Nadendla S."/>
            <person name="Geyer C."/>
            <person name="Nandy P."/>
            <person name="Hobson J."/>
            <person name="Sichtig H."/>
        </authorList>
    </citation>
    <scope>NUCLEOTIDE SEQUENCE</scope>
    <source>
        <strain evidence="1">FDAARGOS_252</strain>
    </source>
</reference>
<organism evidence="1 2">
    <name type="scientific">Paracoccus yeei</name>
    <dbReference type="NCBI Taxonomy" id="147645"/>
    <lineage>
        <taxon>Bacteria</taxon>
        <taxon>Pseudomonadati</taxon>
        <taxon>Pseudomonadota</taxon>
        <taxon>Alphaproteobacteria</taxon>
        <taxon>Rhodobacterales</taxon>
        <taxon>Paracoccaceae</taxon>
        <taxon>Paracoccus</taxon>
    </lineage>
</organism>
<gene>
    <name evidence="1" type="ORF">A6J80_05965</name>
</gene>
<accession>A0A1V0GQM7</accession>
<evidence type="ECO:0000313" key="1">
    <source>
        <dbReference type="EMBL" id="ARC35989.1"/>
    </source>
</evidence>
<dbReference type="KEGG" id="pye:A6J80_05965"/>
<protein>
    <submittedName>
        <fullName evidence="1">Uncharacterized protein</fullName>
    </submittedName>
</protein>
<keyword evidence="2" id="KW-1185">Reference proteome</keyword>
<proteinExistence type="predicted"/>
<dbReference type="STRING" id="147645.A6J80_05965"/>
<dbReference type="AlphaFoldDB" id="A0A1V0GQM7"/>
<name>A0A1V0GQM7_9RHOB</name>
<sequence>MNFDMSLSEKWERAAALRQQDFDDLQREFAGLEAGRIARFLPEDIRNPERSEKRKAERYAETLTRLQMMMRDPAYAALYNDMMDKLSEAECATEIALAKALERQRLAEESLADIQARALQLEDGRRVYRDEDGTFRTEDGLSVSDTDKDAIAEQWRPGMPGYRNFAESRDAAQAEAATVDEIMTYQVDVLGAARDETSDPDEPPSKDALERINAAIEDRMPPQVRAEMEVAPVAIPSYTPEATIAVPKL</sequence>
<dbReference type="EMBL" id="CP020442">
    <property type="protein sequence ID" value="ARC35989.1"/>
    <property type="molecule type" value="Genomic_DNA"/>
</dbReference>
<dbReference type="Proteomes" id="UP000191257">
    <property type="component" value="Chromosome"/>
</dbReference>
<evidence type="ECO:0000313" key="2">
    <source>
        <dbReference type="Proteomes" id="UP000191257"/>
    </source>
</evidence>